<dbReference type="PANTHER" id="PTHR28006">
    <property type="entry name" value="MONOPOLIN COMPLEX SUBUNIT CSM1"/>
    <property type="match status" value="1"/>
</dbReference>
<evidence type="ECO:0000256" key="1">
    <source>
        <dbReference type="SAM" id="Coils"/>
    </source>
</evidence>
<dbReference type="InterPro" id="IPR038608">
    <property type="entry name" value="Csm1/Pcs1_C_sf"/>
</dbReference>
<evidence type="ECO:0000313" key="5">
    <source>
        <dbReference type="Proteomes" id="UP001196530"/>
    </source>
</evidence>
<feature type="region of interest" description="Disordered" evidence="2">
    <location>
        <begin position="1"/>
        <end position="109"/>
    </location>
</feature>
<dbReference type="PANTHER" id="PTHR28006:SF1">
    <property type="entry name" value="MONOPOLIN COMPLEX SUBUNIT CSM1"/>
    <property type="match status" value="1"/>
</dbReference>
<feature type="domain" description="Monopolin complex subunit Csm1/Pcs1 C-terminal" evidence="3">
    <location>
        <begin position="239"/>
        <end position="332"/>
    </location>
</feature>
<dbReference type="GO" id="GO:0051315">
    <property type="term" value="P:attachment of mitotic spindle microtubules to kinetochore"/>
    <property type="evidence" value="ECO:0007669"/>
    <property type="project" value="TreeGrafter"/>
</dbReference>
<dbReference type="GO" id="GO:0033551">
    <property type="term" value="C:monopolin complex"/>
    <property type="evidence" value="ECO:0007669"/>
    <property type="project" value="InterPro"/>
</dbReference>
<evidence type="ECO:0000256" key="2">
    <source>
        <dbReference type="SAM" id="MobiDB-lite"/>
    </source>
</evidence>
<dbReference type="GO" id="GO:1990644">
    <property type="term" value="F:microtubule site clamp"/>
    <property type="evidence" value="ECO:0007669"/>
    <property type="project" value="TreeGrafter"/>
</dbReference>
<gene>
    <name evidence="4" type="ORF">KL928_003693</name>
</gene>
<proteinExistence type="predicted"/>
<dbReference type="InterPro" id="IPR020981">
    <property type="entry name" value="Csm1/Pcs1_C"/>
</dbReference>
<organism evidence="4 5">
    <name type="scientific">Pichia angusta</name>
    <name type="common">Yeast</name>
    <name type="synonym">Hansenula polymorpha</name>
    <dbReference type="NCBI Taxonomy" id="870730"/>
    <lineage>
        <taxon>Eukaryota</taxon>
        <taxon>Fungi</taxon>
        <taxon>Dikarya</taxon>
        <taxon>Ascomycota</taxon>
        <taxon>Saccharomycotina</taxon>
        <taxon>Pichiomycetes</taxon>
        <taxon>Pichiales</taxon>
        <taxon>Pichiaceae</taxon>
        <taxon>Ogataea</taxon>
    </lineage>
</organism>
<sequence length="351" mass="40056">MPRKRTTKRAEVPNKRTTRAKSVQKEEMEDAKPLNEAKVSENEAGIDNPGASQDQKENQEPQNEDSKKQGDKKPLSPIPGLENPLMTPSKRLFDSPERPTLLSPTKARQEFRLPSEAAVSQLVQRKDLKTLTSIFNDLATSKTEKMFQDYKKLSERKHQASETLINNLTKENQKLRSSLKSLQVGKQNSKETELMKRQIETLKRENTRLSSEIESLSAKRGSNKSEIDNAVAELDLMGTKLEIAELLTGLTCQEYIEDSENMIFKMKQQGETCYLIYQLLISKTGAGEIVYIPILKHEESQSGSDREEWTENLNKLEKVLPDYLLDNLTFPSNTLYNFYNKLGRSLNKKVD</sequence>
<protein>
    <recommendedName>
        <fullName evidence="3">Monopolin complex subunit Csm1/Pcs1 C-terminal domain-containing protein</fullName>
    </recommendedName>
</protein>
<comment type="caution">
    <text evidence="4">The sequence shown here is derived from an EMBL/GenBank/DDBJ whole genome shotgun (WGS) entry which is preliminary data.</text>
</comment>
<feature type="coiled-coil region" evidence="1">
    <location>
        <begin position="158"/>
        <end position="219"/>
    </location>
</feature>
<dbReference type="Proteomes" id="UP001196530">
    <property type="component" value="Unassembled WGS sequence"/>
</dbReference>
<dbReference type="GeneID" id="66127744"/>
<dbReference type="GO" id="GO:0005730">
    <property type="term" value="C:nucleolus"/>
    <property type="evidence" value="ECO:0007669"/>
    <property type="project" value="TreeGrafter"/>
</dbReference>
<evidence type="ECO:0000259" key="3">
    <source>
        <dbReference type="Pfam" id="PF12539"/>
    </source>
</evidence>
<reference evidence="4" key="1">
    <citation type="journal article" date="2021" name="G3 (Bethesda)">
        <title>Genomic diversity, chromosomal rearrangements, and interspecies hybridization in the ogataea polymorpha species complex.</title>
        <authorList>
            <person name="Hanson S.J."/>
            <person name="Cinneide E.O."/>
            <person name="Salzberg L.I."/>
            <person name="Wolfe K.H."/>
            <person name="McGowan J."/>
            <person name="Fitzpatrick D.A."/>
            <person name="Matlin K."/>
        </authorList>
    </citation>
    <scope>NUCLEOTIDE SEQUENCE</scope>
    <source>
        <strain evidence="4">61-244</strain>
    </source>
</reference>
<evidence type="ECO:0000313" key="4">
    <source>
        <dbReference type="EMBL" id="KAG7817794.1"/>
    </source>
</evidence>
<dbReference type="InterPro" id="IPR040349">
    <property type="entry name" value="Csm1/Pcs1"/>
</dbReference>
<name>A0AAN6I4Z1_PICAN</name>
<feature type="compositionally biased region" description="Basic and acidic residues" evidence="2">
    <location>
        <begin position="23"/>
        <end position="41"/>
    </location>
</feature>
<dbReference type="Gene3D" id="3.90.1150.80">
    <property type="match status" value="1"/>
</dbReference>
<dbReference type="EMBL" id="JAHLUX010000007">
    <property type="protein sequence ID" value="KAG7817794.1"/>
    <property type="molecule type" value="Genomic_DNA"/>
</dbReference>
<dbReference type="GO" id="GO:0034506">
    <property type="term" value="C:chromosome, centromeric core domain"/>
    <property type="evidence" value="ECO:0007669"/>
    <property type="project" value="TreeGrafter"/>
</dbReference>
<dbReference type="CDD" id="cd23787">
    <property type="entry name" value="RWD_CSM1"/>
    <property type="match status" value="1"/>
</dbReference>
<accession>A0AAN6I4Z1</accession>
<dbReference type="GO" id="GO:0045144">
    <property type="term" value="P:meiotic sister chromatid segregation"/>
    <property type="evidence" value="ECO:0007669"/>
    <property type="project" value="TreeGrafter"/>
</dbReference>
<keyword evidence="1" id="KW-0175">Coiled coil</keyword>
<dbReference type="GO" id="GO:0072686">
    <property type="term" value="C:mitotic spindle"/>
    <property type="evidence" value="ECO:0007669"/>
    <property type="project" value="TreeGrafter"/>
</dbReference>
<feature type="compositionally biased region" description="Basic and acidic residues" evidence="2">
    <location>
        <begin position="54"/>
        <end position="74"/>
    </location>
</feature>
<dbReference type="RefSeq" id="XP_043059135.1">
    <property type="nucleotide sequence ID" value="XM_043204308.1"/>
</dbReference>
<dbReference type="Pfam" id="PF12539">
    <property type="entry name" value="Csm1"/>
    <property type="match status" value="1"/>
</dbReference>
<dbReference type="AlphaFoldDB" id="A0AAN6I4Z1"/>